<name>A0A847UDG3_9EURY</name>
<dbReference type="EMBL" id="WOYG01000001">
    <property type="protein sequence ID" value="NLV09530.1"/>
    <property type="molecule type" value="Genomic_DNA"/>
</dbReference>
<dbReference type="PANTHER" id="PTHR34512:SF30">
    <property type="entry name" value="OUTER MEMBRANE PROTEIN ASSEMBLY FACTOR BAMB"/>
    <property type="match status" value="1"/>
</dbReference>
<comment type="caution">
    <text evidence="2">The sequence shown here is derived from an EMBL/GenBank/DDBJ whole genome shotgun (WGS) entry which is preliminary data.</text>
</comment>
<dbReference type="Proteomes" id="UP000608662">
    <property type="component" value="Unassembled WGS sequence"/>
</dbReference>
<dbReference type="OrthoDB" id="220471at2157"/>
<dbReference type="InterPro" id="IPR011047">
    <property type="entry name" value="Quinoprotein_ADH-like_sf"/>
</dbReference>
<dbReference type="PROSITE" id="PS51257">
    <property type="entry name" value="PROKAR_LIPOPROTEIN"/>
    <property type="match status" value="1"/>
</dbReference>
<protein>
    <submittedName>
        <fullName evidence="2">PQQ-binding-like beta-propeller repeat protein</fullName>
    </submittedName>
</protein>
<dbReference type="InterPro" id="IPR018391">
    <property type="entry name" value="PQQ_b-propeller_rpt"/>
</dbReference>
<evidence type="ECO:0000259" key="1">
    <source>
        <dbReference type="Pfam" id="PF13360"/>
    </source>
</evidence>
<accession>A0A847UDG3</accession>
<dbReference type="RefSeq" id="WP_170093371.1">
    <property type="nucleotide sequence ID" value="NZ_WOYG01000001.1"/>
</dbReference>
<dbReference type="AlphaFoldDB" id="A0A847UDG3"/>
<feature type="domain" description="Pyrrolo-quinoline quinone repeat" evidence="1">
    <location>
        <begin position="171"/>
        <end position="381"/>
    </location>
</feature>
<organism evidence="2 3">
    <name type="scientific">Halomicrobium mukohataei</name>
    <dbReference type="NCBI Taxonomy" id="57705"/>
    <lineage>
        <taxon>Archaea</taxon>
        <taxon>Methanobacteriati</taxon>
        <taxon>Methanobacteriota</taxon>
        <taxon>Stenosarchaea group</taxon>
        <taxon>Halobacteria</taxon>
        <taxon>Halobacteriales</taxon>
        <taxon>Haloarculaceae</taxon>
        <taxon>Halomicrobium</taxon>
    </lineage>
</organism>
<dbReference type="InterPro" id="IPR002372">
    <property type="entry name" value="PQQ_rpt_dom"/>
</dbReference>
<dbReference type="SMART" id="SM00564">
    <property type="entry name" value="PQQ"/>
    <property type="match status" value="3"/>
</dbReference>
<sequence length="386" mass="41239">MQRRQFLAATGLTLLGGTTGCVGQLSSPLAPTSDEPIAVDETWNQPGGGPGHAYAASGSGPGAAIESRWRFSDGDSHFEPMAIADDTVFAASDSTVVALDASRGTERWRAAVDSNDDWLAVGPDHLFFSDGWIEREPETASVTPYPESSPHQDRFVLLEDLFVYLTDDAVVAGRPGADEARWRRPLDRPHSLCGVADQMVVVATETGLAGLSLSDGSQQWLREDLWSEVSFVDVAGADERVYATTWTRDATVFALDAASGETAWTYEPPTQVWLTADSDHVVLGGLPDVEPMNRVDVLDAAGDRQWVVPTDSNDTTVHVPVLADGVVYAAHVADCFAYDLASGEELWSLSPDGLLPSDLYPLGQPLVAGDGLFLEQDGAVYGFGPA</sequence>
<dbReference type="InterPro" id="IPR015943">
    <property type="entry name" value="WD40/YVTN_repeat-like_dom_sf"/>
</dbReference>
<proteinExistence type="predicted"/>
<reference evidence="2" key="1">
    <citation type="submission" date="2019-12" db="EMBL/GenBank/DDBJ databases">
        <title>Whole-genome sequence of Halomicrobium mukohataei pws1.</title>
        <authorList>
            <person name="Verma D.K."/>
            <person name="Gopal K."/>
            <person name="Prasad E.S."/>
        </authorList>
    </citation>
    <scope>NUCLEOTIDE SEQUENCE</scope>
    <source>
        <strain evidence="2">Pws1</strain>
    </source>
</reference>
<dbReference type="Pfam" id="PF13360">
    <property type="entry name" value="PQQ_2"/>
    <property type="match status" value="1"/>
</dbReference>
<dbReference type="Gene3D" id="2.130.10.10">
    <property type="entry name" value="YVTN repeat-like/Quinoprotein amine dehydrogenase"/>
    <property type="match status" value="2"/>
</dbReference>
<gene>
    <name evidence="2" type="ORF">GOC74_06270</name>
</gene>
<evidence type="ECO:0000313" key="3">
    <source>
        <dbReference type="Proteomes" id="UP000608662"/>
    </source>
</evidence>
<evidence type="ECO:0000313" key="2">
    <source>
        <dbReference type="EMBL" id="NLV09530.1"/>
    </source>
</evidence>
<dbReference type="PANTHER" id="PTHR34512">
    <property type="entry name" value="CELL SURFACE PROTEIN"/>
    <property type="match status" value="1"/>
</dbReference>
<dbReference type="SUPFAM" id="SSF50998">
    <property type="entry name" value="Quinoprotein alcohol dehydrogenase-like"/>
    <property type="match status" value="1"/>
</dbReference>